<evidence type="ECO:0000313" key="2">
    <source>
        <dbReference type="Proteomes" id="UP001320706"/>
    </source>
</evidence>
<gene>
    <name evidence="1" type="ORF">M8818_006509</name>
</gene>
<accession>A0ACC3S708</accession>
<comment type="caution">
    <text evidence="1">The sequence shown here is derived from an EMBL/GenBank/DDBJ whole genome shotgun (WGS) entry which is preliminary data.</text>
</comment>
<name>A0ACC3S708_9PEZI</name>
<protein>
    <submittedName>
        <fullName evidence="1">Uncharacterized protein</fullName>
    </submittedName>
</protein>
<dbReference type="Proteomes" id="UP001320706">
    <property type="component" value="Unassembled WGS sequence"/>
</dbReference>
<evidence type="ECO:0000313" key="1">
    <source>
        <dbReference type="EMBL" id="KAK8198642.1"/>
    </source>
</evidence>
<keyword evidence="2" id="KW-1185">Reference proteome</keyword>
<organism evidence="1 2">
    <name type="scientific">Zalaria obscura</name>
    <dbReference type="NCBI Taxonomy" id="2024903"/>
    <lineage>
        <taxon>Eukaryota</taxon>
        <taxon>Fungi</taxon>
        <taxon>Dikarya</taxon>
        <taxon>Ascomycota</taxon>
        <taxon>Pezizomycotina</taxon>
        <taxon>Dothideomycetes</taxon>
        <taxon>Dothideomycetidae</taxon>
        <taxon>Dothideales</taxon>
        <taxon>Zalariaceae</taxon>
        <taxon>Zalaria</taxon>
    </lineage>
</organism>
<sequence length="680" mass="76465">MVGQGFGAVGHGLGALGQFGRNFVGDVTHGIDGAVKRVDGTVEAANEGYGFTMSDSAFNSPRPQSGAWNEYPTISVTDETSGDQERPTQTIRNSLGGDRPSVEKGRGLRKPHDVAVLDRAPASLPEERPVDGVYDEKARSHESSRSSADSRPKGGLALPEASPDHARPWQFWKRHESVMPFPSPQPHTAEEEEYPLGPMGTAKSPTSAQPDQRIAKSKWAEAFSKMQFWNKGDDEKEETEYPKAFNEEFLNDDDDDEDAAWKKYIEPKDRDTLREPIVHKDWFPRLPLMGKKIDKIHWLRKELARLNVEIEQDQKEPEKFPLMNSAFIQFNHQVAAHMACQSLSHHVPQHMAPRLVEISPSDVIWDNMSIKWWERYVRIAIVIVICVALIILYGIPVVFTGLLSQIGYLADTYKWLAWLADLPNVAISIIQGVLPAVLLSALLTLVPIIFRLLVKQQGHHHDTDMSARTHHESAGSWKDTDRWRKAVNVPIRQPVNAVNAIRRIGQRQRRHSGSEIPEHQHTVESDGPPASGEKKPTAKDVDPQKKTVDIESQRTVGDVLFSGFSDELEDLTPDERDLLVRYAFQHSALRARRPVVWIPRDHLGVSDDEIKRTKRFSTVTYEADEDNREQITGDASEKVEGGVKKTNIWISNEGTALDAKGKVVFRRSPPDFANVDLIEL</sequence>
<dbReference type="EMBL" id="JAMKPW020000040">
    <property type="protein sequence ID" value="KAK8198642.1"/>
    <property type="molecule type" value="Genomic_DNA"/>
</dbReference>
<proteinExistence type="predicted"/>
<reference evidence="1" key="1">
    <citation type="submission" date="2024-02" db="EMBL/GenBank/DDBJ databases">
        <title>Metagenome Assembled Genome of Zalaria obscura JY119.</title>
        <authorList>
            <person name="Vighnesh L."/>
            <person name="Jagadeeshwari U."/>
            <person name="Venkata Ramana C."/>
            <person name="Sasikala C."/>
        </authorList>
    </citation>
    <scope>NUCLEOTIDE SEQUENCE</scope>
    <source>
        <strain evidence="1">JY119</strain>
    </source>
</reference>